<dbReference type="KEGG" id="pfu:PF0556"/>
<gene>
    <name evidence="1" type="ordered locus">PF0556</name>
</gene>
<reference evidence="1 2" key="1">
    <citation type="journal article" date="1999" name="Genetics">
        <title>Divergence of the hyperthermophilic archaea Pyrococcus furiosus and P. horikoshii inferred from complete genomic sequences.</title>
        <authorList>
            <person name="Maeder D.L."/>
            <person name="Weiss R.B."/>
            <person name="Dunn D.M."/>
            <person name="Cherry J.L."/>
            <person name="Gonzalez J.M."/>
            <person name="DiRuggiero J."/>
            <person name="Robb F.T."/>
        </authorList>
    </citation>
    <scope>NUCLEOTIDE SEQUENCE [LARGE SCALE GENOMIC DNA]</scope>
    <source>
        <strain evidence="2">ATCC 43587 / DSM 3638 / JCM 8422 / Vc1</strain>
    </source>
</reference>
<evidence type="ECO:0000313" key="2">
    <source>
        <dbReference type="Proteomes" id="UP000001013"/>
    </source>
</evidence>
<organism evidence="1 2">
    <name type="scientific">Pyrococcus furiosus (strain ATCC 43587 / DSM 3638 / JCM 8422 / Vc1)</name>
    <dbReference type="NCBI Taxonomy" id="186497"/>
    <lineage>
        <taxon>Archaea</taxon>
        <taxon>Methanobacteriati</taxon>
        <taxon>Methanobacteriota</taxon>
        <taxon>Thermococci</taxon>
        <taxon>Thermococcales</taxon>
        <taxon>Thermococcaceae</taxon>
        <taxon>Pyrococcus</taxon>
    </lineage>
</organism>
<dbReference type="HOGENOM" id="CLU_1080176_0_0_2"/>
<dbReference type="PATRIC" id="fig|186497.12.peg.584"/>
<dbReference type="AlphaFoldDB" id="Q8U3B4"/>
<sequence>MQTNKLFFFSIFLTTYSAKKLFNKVSKMGLSSNKPSIVLFLVIVLLSPMLIANETTKFSSDNTPRREDVYLHGKSNIPKIQAVYCLPWNKRGILGFIVQRRHIDIVEGDIICILEVSYIVPDRNKIIPPTIFSANVSAGTKRLTISFRVEGEEQTRTNITVYPVKYLFLQEAGFSQESPKSVNLNGSGNYTVSIPVSGGREYQVIINSCIHDMCNKTVLRTPYVREYEDLAEQLAEKGIVLSTTYMPWDMKNILREN</sequence>
<accession>Q8U3B4</accession>
<dbReference type="EMBL" id="AE009950">
    <property type="protein sequence ID" value="AAL80680.1"/>
    <property type="molecule type" value="Genomic_DNA"/>
</dbReference>
<name>Q8U3B4_PYRFU</name>
<dbReference type="STRING" id="186497.PF0556"/>
<keyword evidence="2" id="KW-1185">Reference proteome</keyword>
<dbReference type="Proteomes" id="UP000001013">
    <property type="component" value="Chromosome"/>
</dbReference>
<evidence type="ECO:0000313" key="1">
    <source>
        <dbReference type="EMBL" id="AAL80680.1"/>
    </source>
</evidence>
<dbReference type="PaxDb" id="186497-PF0556"/>
<protein>
    <submittedName>
        <fullName evidence="1">Uncharacterized protein</fullName>
    </submittedName>
</protein>
<proteinExistence type="predicted"/>